<evidence type="ECO:0000256" key="2">
    <source>
        <dbReference type="HAMAP-Rule" id="MF_02066"/>
    </source>
</evidence>
<comment type="function">
    <text evidence="2">Mediates coordination of peptidoglycan synthesis and outer membrane constriction during cell division.</text>
</comment>
<dbReference type="GO" id="GO:0043093">
    <property type="term" value="P:FtsZ-dependent cytokinesis"/>
    <property type="evidence" value="ECO:0007669"/>
    <property type="project" value="UniProtKB-UniRule"/>
</dbReference>
<protein>
    <recommendedName>
        <fullName evidence="2">Cell division coordinator CpoB</fullName>
    </recommendedName>
</protein>
<dbReference type="Pfam" id="PF13525">
    <property type="entry name" value="YfiO"/>
    <property type="match status" value="1"/>
</dbReference>
<feature type="domain" description="YbgF trimerisation" evidence="5">
    <location>
        <begin position="56"/>
        <end position="120"/>
    </location>
</feature>
<dbReference type="InterPro" id="IPR039565">
    <property type="entry name" value="BamD-like"/>
</dbReference>
<reference evidence="6 7" key="1">
    <citation type="submission" date="2019-01" db="EMBL/GenBank/DDBJ databases">
        <authorList>
            <person name="Chen W.-M."/>
        </authorList>
    </citation>
    <scope>NUCLEOTIDE SEQUENCE [LARGE SCALE GENOMIC DNA]</scope>
    <source>
        <strain evidence="6 7">ICH-3</strain>
    </source>
</reference>
<organism evidence="6 7">
    <name type="scientific">Rubrivivax albus</name>
    <dbReference type="NCBI Taxonomy" id="2499835"/>
    <lineage>
        <taxon>Bacteria</taxon>
        <taxon>Pseudomonadati</taxon>
        <taxon>Pseudomonadota</taxon>
        <taxon>Betaproteobacteria</taxon>
        <taxon>Burkholderiales</taxon>
        <taxon>Sphaerotilaceae</taxon>
        <taxon>Rubrivivax</taxon>
    </lineage>
</organism>
<dbReference type="EMBL" id="SACT01000007">
    <property type="protein sequence ID" value="RVT49832.1"/>
    <property type="molecule type" value="Genomic_DNA"/>
</dbReference>
<name>A0A437JSK0_9BURK</name>
<keyword evidence="1 2" id="KW-0732">Signal</keyword>
<dbReference type="HAMAP" id="MF_02066">
    <property type="entry name" value="CpoB"/>
    <property type="match status" value="1"/>
</dbReference>
<proteinExistence type="inferred from homology"/>
<dbReference type="Proteomes" id="UP000288178">
    <property type="component" value="Unassembled WGS sequence"/>
</dbReference>
<feature type="domain" description="Outer membrane lipoprotein BamD-like" evidence="4">
    <location>
        <begin position="133"/>
        <end position="255"/>
    </location>
</feature>
<sequence length="255" mass="27758" precursor="true">MAAAAALALSLPAAHAGLFDDEEARKAILDLRARIQANDETASKAIAELVATNTQLVQQVATLQRSLLELNNQLEVLRGEVAKLRGDGEQLLRDVATLQQGQKDANQNFDDRLRKLEPQKVALDGREFVASSDERQLYDASIAAIRNGDFDSAAKGLGDLLERWPTTGYGASARFWLGNAQYGKRDYKGAVGTFRDLVKANPDHPKAPEALLALANSQAEMKDTRSARRTLDELLKSYPDSEAATAGKERLASLK</sequence>
<accession>A0A437JSK0</accession>
<dbReference type="NCBIfam" id="TIGR02795">
    <property type="entry name" value="tol_pal_ybgF"/>
    <property type="match status" value="1"/>
</dbReference>
<keyword evidence="3" id="KW-0802">TPR repeat</keyword>
<dbReference type="Pfam" id="PF16331">
    <property type="entry name" value="TolA_bind_tri"/>
    <property type="match status" value="1"/>
</dbReference>
<dbReference type="GO" id="GO:0030288">
    <property type="term" value="C:outer membrane-bounded periplasmic space"/>
    <property type="evidence" value="ECO:0007669"/>
    <property type="project" value="UniProtKB-UniRule"/>
</dbReference>
<feature type="signal peptide" evidence="2">
    <location>
        <begin position="1"/>
        <end position="16"/>
    </location>
</feature>
<dbReference type="PROSITE" id="PS50005">
    <property type="entry name" value="TPR"/>
    <property type="match status" value="1"/>
</dbReference>
<dbReference type="InterPro" id="IPR011990">
    <property type="entry name" value="TPR-like_helical_dom_sf"/>
</dbReference>
<dbReference type="InterPro" id="IPR014162">
    <property type="entry name" value="CpoB_C"/>
</dbReference>
<dbReference type="OrthoDB" id="8525418at2"/>
<dbReference type="GO" id="GO:0070206">
    <property type="term" value="P:protein trimerization"/>
    <property type="evidence" value="ECO:0007669"/>
    <property type="project" value="InterPro"/>
</dbReference>
<evidence type="ECO:0000256" key="1">
    <source>
        <dbReference type="ARBA" id="ARBA00022729"/>
    </source>
</evidence>
<dbReference type="Gene3D" id="1.20.5.4090">
    <property type="match status" value="1"/>
</dbReference>
<keyword evidence="7" id="KW-1185">Reference proteome</keyword>
<feature type="repeat" description="TPR" evidence="3">
    <location>
        <begin position="171"/>
        <end position="204"/>
    </location>
</feature>
<dbReference type="Gene3D" id="1.25.40.10">
    <property type="entry name" value="Tetratricopeptide repeat domain"/>
    <property type="match status" value="1"/>
</dbReference>
<dbReference type="SUPFAM" id="SSF48452">
    <property type="entry name" value="TPR-like"/>
    <property type="match status" value="1"/>
</dbReference>
<dbReference type="InterPro" id="IPR019734">
    <property type="entry name" value="TPR_rpt"/>
</dbReference>
<keyword evidence="2" id="KW-0175">Coiled coil</keyword>
<keyword evidence="2" id="KW-0132">Cell division</keyword>
<feature type="chain" id="PRO_5019594682" description="Cell division coordinator CpoB" evidence="2">
    <location>
        <begin position="17"/>
        <end position="255"/>
    </location>
</feature>
<dbReference type="InterPro" id="IPR034706">
    <property type="entry name" value="CpoB"/>
</dbReference>
<evidence type="ECO:0000313" key="6">
    <source>
        <dbReference type="EMBL" id="RVT49832.1"/>
    </source>
</evidence>
<feature type="coiled-coil region" evidence="2">
    <location>
        <begin position="53"/>
        <end position="87"/>
    </location>
</feature>
<keyword evidence="2" id="KW-0131">Cell cycle</keyword>
<evidence type="ECO:0000259" key="4">
    <source>
        <dbReference type="Pfam" id="PF13525"/>
    </source>
</evidence>
<gene>
    <name evidence="6" type="primary">ybgF</name>
    <name evidence="2" type="synonym">cpoB</name>
    <name evidence="6" type="ORF">ENE75_18635</name>
</gene>
<comment type="subcellular location">
    <subcellularLocation>
        <location evidence="2">Periplasm</location>
    </subcellularLocation>
</comment>
<evidence type="ECO:0000259" key="5">
    <source>
        <dbReference type="Pfam" id="PF16331"/>
    </source>
</evidence>
<evidence type="ECO:0000313" key="7">
    <source>
        <dbReference type="Proteomes" id="UP000288178"/>
    </source>
</evidence>
<dbReference type="AlphaFoldDB" id="A0A437JSK0"/>
<evidence type="ECO:0000256" key="3">
    <source>
        <dbReference type="PROSITE-ProRule" id="PRU00339"/>
    </source>
</evidence>
<keyword evidence="2" id="KW-0574">Periplasm</keyword>
<comment type="similarity">
    <text evidence="2">Belongs to the CpoB family.</text>
</comment>
<comment type="caution">
    <text evidence="6">The sequence shown here is derived from an EMBL/GenBank/DDBJ whole genome shotgun (WGS) entry which is preliminary data.</text>
</comment>
<dbReference type="InterPro" id="IPR032519">
    <property type="entry name" value="YbgF_tri"/>
</dbReference>